<feature type="compositionally biased region" description="Polar residues" evidence="3">
    <location>
        <begin position="234"/>
        <end position="253"/>
    </location>
</feature>
<feature type="chain" id="PRO_5045995161" evidence="4">
    <location>
        <begin position="31"/>
        <end position="391"/>
    </location>
</feature>
<gene>
    <name evidence="5" type="ORF">KZC51_13865</name>
</gene>
<feature type="region of interest" description="Disordered" evidence="3">
    <location>
        <begin position="234"/>
        <end position="254"/>
    </location>
</feature>
<comment type="caution">
    <text evidence="5">The sequence shown here is derived from an EMBL/GenBank/DDBJ whole genome shotgun (WGS) entry which is preliminary data.</text>
</comment>
<keyword evidence="2 4" id="KW-0732">Signal</keyword>
<reference evidence="5 6" key="1">
    <citation type="submission" date="2021-06" db="EMBL/GenBank/DDBJ databases">
        <title>Genome-based taxonomic framework of Microbacterium strains isolated from marine environment, the description of four new species and reclassification of four preexisting species.</title>
        <authorList>
            <person name="Lee S.D."/>
            <person name="Kim S.-M."/>
            <person name="Byeon Y.-S."/>
            <person name="Yang H.L."/>
            <person name="Kim I.S."/>
        </authorList>
    </citation>
    <scope>NUCLEOTIDE SEQUENCE [LARGE SCALE GENOMIC DNA]</scope>
    <source>
        <strain evidence="5 6">SSW1-49</strain>
    </source>
</reference>
<accession>A0ABT0FHH7</accession>
<feature type="region of interest" description="Disordered" evidence="3">
    <location>
        <begin position="340"/>
        <end position="359"/>
    </location>
</feature>
<dbReference type="SUPFAM" id="SSF49313">
    <property type="entry name" value="Cadherin-like"/>
    <property type="match status" value="1"/>
</dbReference>
<dbReference type="RefSeq" id="WP_247630530.1">
    <property type="nucleotide sequence ID" value="NZ_JAHWXN010000001.1"/>
</dbReference>
<evidence type="ECO:0000256" key="3">
    <source>
        <dbReference type="SAM" id="MobiDB-lite"/>
    </source>
</evidence>
<evidence type="ECO:0000256" key="2">
    <source>
        <dbReference type="ARBA" id="ARBA00022729"/>
    </source>
</evidence>
<evidence type="ECO:0000313" key="5">
    <source>
        <dbReference type="EMBL" id="MCK2037216.1"/>
    </source>
</evidence>
<comment type="similarity">
    <text evidence="1">Belongs to the ice-binding protein family.</text>
</comment>
<evidence type="ECO:0000256" key="1">
    <source>
        <dbReference type="ARBA" id="ARBA00005445"/>
    </source>
</evidence>
<dbReference type="Gene3D" id="2.60.40.10">
    <property type="entry name" value="Immunoglobulins"/>
    <property type="match status" value="1"/>
</dbReference>
<dbReference type="InterPro" id="IPR015919">
    <property type="entry name" value="Cadherin-like_sf"/>
</dbReference>
<dbReference type="InterPro" id="IPR021884">
    <property type="entry name" value="Ice-bd_prot"/>
</dbReference>
<dbReference type="Proteomes" id="UP001300096">
    <property type="component" value="Unassembled WGS sequence"/>
</dbReference>
<protein>
    <submittedName>
        <fullName evidence="5">DUF3494 domain-containing protein</fullName>
    </submittedName>
</protein>
<dbReference type="Pfam" id="PF11999">
    <property type="entry name" value="Ice_binding"/>
    <property type="match status" value="1"/>
</dbReference>
<proteinExistence type="inferred from homology"/>
<organism evidence="5 6">
    <name type="scientific">Microbacterium croceum</name>
    <dbReference type="NCBI Taxonomy" id="2851645"/>
    <lineage>
        <taxon>Bacteria</taxon>
        <taxon>Bacillati</taxon>
        <taxon>Actinomycetota</taxon>
        <taxon>Actinomycetes</taxon>
        <taxon>Micrococcales</taxon>
        <taxon>Microbacteriaceae</taxon>
        <taxon>Microbacterium</taxon>
    </lineage>
</organism>
<name>A0ABT0FHH7_9MICO</name>
<evidence type="ECO:0000256" key="4">
    <source>
        <dbReference type="SAM" id="SignalP"/>
    </source>
</evidence>
<dbReference type="Pfam" id="PF05345">
    <property type="entry name" value="He_PIG"/>
    <property type="match status" value="1"/>
</dbReference>
<sequence>MSSLGGRTPVVAATVLAALILLSSASSANAATTIDGPIDLGTATPFAVLGASAVTNTGPSVLNGDVGLSPETSVTGFPPAVVNGTLHQTDAVAAEAQADLTTAYNVAAGLTPLQSGLGDLTGASLTPGVYSGGELALTGALTLSGTAESVWIFQAASTLTIGSGAIITLVDGASACNVFWQVGSSATIRTGAQFVGTVMADVSVTAQTAATVTGRLLARTGAVTLDTNTITAPTGCTTEPGTVRTSPTVTSAAPPSGVVGTDYSHTITASGTPSSTYTVGSGSLPPGLTLNETTGVISGQPTAPGTYTVTIVATNGTQPDATVAYEIAVAPAAISEVPAVPAPESGEAGSGDQLAESGVEPGATPLVAFLALVAGGLMIATSRARRSPSAA</sequence>
<dbReference type="InterPro" id="IPR013783">
    <property type="entry name" value="Ig-like_fold"/>
</dbReference>
<dbReference type="EMBL" id="JAHWXN010000001">
    <property type="protein sequence ID" value="MCK2037216.1"/>
    <property type="molecule type" value="Genomic_DNA"/>
</dbReference>
<evidence type="ECO:0000313" key="6">
    <source>
        <dbReference type="Proteomes" id="UP001300096"/>
    </source>
</evidence>
<keyword evidence="6" id="KW-1185">Reference proteome</keyword>
<feature type="signal peptide" evidence="4">
    <location>
        <begin position="1"/>
        <end position="30"/>
    </location>
</feature>